<dbReference type="EMBL" id="JACHMN010000003">
    <property type="protein sequence ID" value="MBB5872493.1"/>
    <property type="molecule type" value="Genomic_DNA"/>
</dbReference>
<evidence type="ECO:0000259" key="7">
    <source>
        <dbReference type="Pfam" id="PF00728"/>
    </source>
</evidence>
<dbReference type="Gene3D" id="3.20.20.80">
    <property type="entry name" value="Glycosidases"/>
    <property type="match status" value="1"/>
</dbReference>
<gene>
    <name evidence="9" type="ORF">F4553_005927</name>
</gene>
<dbReference type="InterPro" id="IPR017853">
    <property type="entry name" value="GH"/>
</dbReference>
<dbReference type="SUPFAM" id="SSF51445">
    <property type="entry name" value="(Trans)glycosidases"/>
    <property type="match status" value="1"/>
</dbReference>
<evidence type="ECO:0000256" key="3">
    <source>
        <dbReference type="ARBA" id="ARBA00012663"/>
    </source>
</evidence>
<feature type="domain" description="Glycoside hydrolase family 20 catalytic" evidence="7">
    <location>
        <begin position="136"/>
        <end position="454"/>
    </location>
</feature>
<dbReference type="GO" id="GO:0004563">
    <property type="term" value="F:beta-N-acetylhexosaminidase activity"/>
    <property type="evidence" value="ECO:0007669"/>
    <property type="project" value="UniProtKB-EC"/>
</dbReference>
<evidence type="ECO:0000256" key="4">
    <source>
        <dbReference type="ARBA" id="ARBA00022801"/>
    </source>
</evidence>
<accession>A0A841C020</accession>
<dbReference type="PANTHER" id="PTHR22600:SF57">
    <property type="entry name" value="BETA-N-ACETYLHEXOSAMINIDASE"/>
    <property type="match status" value="1"/>
</dbReference>
<dbReference type="GO" id="GO:0030203">
    <property type="term" value="P:glycosaminoglycan metabolic process"/>
    <property type="evidence" value="ECO:0007669"/>
    <property type="project" value="TreeGrafter"/>
</dbReference>
<evidence type="ECO:0000256" key="1">
    <source>
        <dbReference type="ARBA" id="ARBA00001231"/>
    </source>
</evidence>
<evidence type="ECO:0000256" key="6">
    <source>
        <dbReference type="PIRSR" id="PIRSR625705-1"/>
    </source>
</evidence>
<dbReference type="RefSeq" id="WP_184842216.1">
    <property type="nucleotide sequence ID" value="NZ_JACHMN010000003.1"/>
</dbReference>
<keyword evidence="4 9" id="KW-0378">Hydrolase</keyword>
<organism evidence="9 10">
    <name type="scientific">Allocatelliglobosispora scoriae</name>
    <dbReference type="NCBI Taxonomy" id="643052"/>
    <lineage>
        <taxon>Bacteria</taxon>
        <taxon>Bacillati</taxon>
        <taxon>Actinomycetota</taxon>
        <taxon>Actinomycetes</taxon>
        <taxon>Micromonosporales</taxon>
        <taxon>Micromonosporaceae</taxon>
        <taxon>Allocatelliglobosispora</taxon>
    </lineage>
</organism>
<dbReference type="InterPro" id="IPR015882">
    <property type="entry name" value="HEX_bac_N"/>
</dbReference>
<feature type="domain" description="Beta-hexosaminidase bacterial type N-terminal" evidence="8">
    <location>
        <begin position="10"/>
        <end position="132"/>
    </location>
</feature>
<dbReference type="InterPro" id="IPR015883">
    <property type="entry name" value="Glyco_hydro_20_cat"/>
</dbReference>
<proteinExistence type="inferred from homology"/>
<dbReference type="InterPro" id="IPR025705">
    <property type="entry name" value="Beta_hexosaminidase_sua/sub"/>
</dbReference>
<dbReference type="CDD" id="cd06568">
    <property type="entry name" value="GH20_SpHex_like"/>
    <property type="match status" value="1"/>
</dbReference>
<dbReference type="Pfam" id="PF00728">
    <property type="entry name" value="Glyco_hydro_20"/>
    <property type="match status" value="1"/>
</dbReference>
<protein>
    <recommendedName>
        <fullName evidence="3">beta-N-acetylhexosaminidase</fullName>
        <ecNumber evidence="3">3.2.1.52</ecNumber>
    </recommendedName>
</protein>
<dbReference type="PANTHER" id="PTHR22600">
    <property type="entry name" value="BETA-HEXOSAMINIDASE"/>
    <property type="match status" value="1"/>
</dbReference>
<comment type="catalytic activity">
    <reaction evidence="1">
        <text>Hydrolysis of terminal non-reducing N-acetyl-D-hexosamine residues in N-acetyl-beta-D-hexosaminides.</text>
        <dbReference type="EC" id="3.2.1.52"/>
    </reaction>
</comment>
<reference evidence="9 10" key="1">
    <citation type="submission" date="2020-08" db="EMBL/GenBank/DDBJ databases">
        <title>Sequencing the genomes of 1000 actinobacteria strains.</title>
        <authorList>
            <person name="Klenk H.-P."/>
        </authorList>
    </citation>
    <scope>NUCLEOTIDE SEQUENCE [LARGE SCALE GENOMIC DNA]</scope>
    <source>
        <strain evidence="9 10">DSM 45362</strain>
    </source>
</reference>
<comment type="similarity">
    <text evidence="2">Belongs to the glycosyl hydrolase 20 family.</text>
</comment>
<dbReference type="PRINTS" id="PR00738">
    <property type="entry name" value="GLHYDRLASE20"/>
</dbReference>
<evidence type="ECO:0000256" key="5">
    <source>
        <dbReference type="ARBA" id="ARBA00023295"/>
    </source>
</evidence>
<comment type="caution">
    <text evidence="9">The sequence shown here is derived from an EMBL/GenBank/DDBJ whole genome shotgun (WGS) entry which is preliminary data.</text>
</comment>
<dbReference type="Proteomes" id="UP000587527">
    <property type="component" value="Unassembled WGS sequence"/>
</dbReference>
<keyword evidence="10" id="KW-1185">Reference proteome</keyword>
<dbReference type="Pfam" id="PF02838">
    <property type="entry name" value="Glyco_hydro_20b"/>
    <property type="match status" value="1"/>
</dbReference>
<dbReference type="GO" id="GO:0005975">
    <property type="term" value="P:carbohydrate metabolic process"/>
    <property type="evidence" value="ECO:0007669"/>
    <property type="project" value="InterPro"/>
</dbReference>
<evidence type="ECO:0000259" key="8">
    <source>
        <dbReference type="Pfam" id="PF02838"/>
    </source>
</evidence>
<keyword evidence="5 9" id="KW-0326">Glycosidase</keyword>
<feature type="active site" description="Proton donor" evidence="6">
    <location>
        <position position="299"/>
    </location>
</feature>
<evidence type="ECO:0000313" key="10">
    <source>
        <dbReference type="Proteomes" id="UP000587527"/>
    </source>
</evidence>
<name>A0A841C020_9ACTN</name>
<dbReference type="AlphaFoldDB" id="A0A841C020"/>
<sequence length="484" mass="52288">MKTFSVGVSAVIPAPRSLLATGEGYVLTEATTVVFTPDDGEVARIATEFAADLRRWTGLAVPVTVPAAATGATGIRIELLPELGLAREGYTLDAAPGGVILRASTAEGLFRGSQTLRQICTDSAIPGVRIADEPRFAWRGTMLDVARHFFSVDDVKRYIDEIAYYKLNVLHLHLSDDQGWRVEIAARPRLAEVGGACEVGGGPGGFYTREEYADLVAHATARYLTVVPEIDMPGHTNAALVAYPEIAPEGYLTEHFTGTEVGFSNFDVANPATDEFVDAVIGELAAMTPGPYLHIGGDEVMKLTPEEFGGFVRRTIATVERHGKVAIGWDEVARAGAPSSTVVQFWRTHPDQDFLAPIREAAARGSKIVMSPGSRTYLDMKYDESTELGQDWAGLISVRHAYEWDPAELLGEVPDGALLGVEAPLWTETVTTLAEIEFMAFPRLTGIAEVGWSAASSRDWDGYRTRLAAHEARWDALGISHGAV</sequence>
<dbReference type="Gene3D" id="3.30.379.10">
    <property type="entry name" value="Chitobiase/beta-hexosaminidase domain 2-like"/>
    <property type="match status" value="1"/>
</dbReference>
<dbReference type="GO" id="GO:0016020">
    <property type="term" value="C:membrane"/>
    <property type="evidence" value="ECO:0007669"/>
    <property type="project" value="TreeGrafter"/>
</dbReference>
<evidence type="ECO:0000256" key="2">
    <source>
        <dbReference type="ARBA" id="ARBA00006285"/>
    </source>
</evidence>
<dbReference type="SUPFAM" id="SSF55545">
    <property type="entry name" value="beta-N-acetylhexosaminidase-like domain"/>
    <property type="match status" value="1"/>
</dbReference>
<dbReference type="EC" id="3.2.1.52" evidence="3"/>
<dbReference type="InterPro" id="IPR029018">
    <property type="entry name" value="Hex-like_dom2"/>
</dbReference>
<evidence type="ECO:0000313" key="9">
    <source>
        <dbReference type="EMBL" id="MBB5872493.1"/>
    </source>
</evidence>